<reference evidence="2" key="1">
    <citation type="journal article" date="2022" name="Mol. Ecol. Resour.">
        <title>The genomes of chicory, endive, great burdock and yacon provide insights into Asteraceae palaeo-polyploidization history and plant inulin production.</title>
        <authorList>
            <person name="Fan W."/>
            <person name="Wang S."/>
            <person name="Wang H."/>
            <person name="Wang A."/>
            <person name="Jiang F."/>
            <person name="Liu H."/>
            <person name="Zhao H."/>
            <person name="Xu D."/>
            <person name="Zhang Y."/>
        </authorList>
    </citation>
    <scope>NUCLEOTIDE SEQUENCE [LARGE SCALE GENOMIC DNA]</scope>
    <source>
        <strain evidence="2">cv. Punajuju</strain>
    </source>
</reference>
<accession>A0ACB9AGC6</accession>
<evidence type="ECO:0000313" key="1">
    <source>
        <dbReference type="EMBL" id="KAI3708566.1"/>
    </source>
</evidence>
<proteinExistence type="predicted"/>
<name>A0ACB9AGC6_CICIN</name>
<keyword evidence="2" id="KW-1185">Reference proteome</keyword>
<organism evidence="1 2">
    <name type="scientific">Cichorium intybus</name>
    <name type="common">Chicory</name>
    <dbReference type="NCBI Taxonomy" id="13427"/>
    <lineage>
        <taxon>Eukaryota</taxon>
        <taxon>Viridiplantae</taxon>
        <taxon>Streptophyta</taxon>
        <taxon>Embryophyta</taxon>
        <taxon>Tracheophyta</taxon>
        <taxon>Spermatophyta</taxon>
        <taxon>Magnoliopsida</taxon>
        <taxon>eudicotyledons</taxon>
        <taxon>Gunneridae</taxon>
        <taxon>Pentapetalae</taxon>
        <taxon>asterids</taxon>
        <taxon>campanulids</taxon>
        <taxon>Asterales</taxon>
        <taxon>Asteraceae</taxon>
        <taxon>Cichorioideae</taxon>
        <taxon>Cichorieae</taxon>
        <taxon>Cichoriinae</taxon>
        <taxon>Cichorium</taxon>
    </lineage>
</organism>
<dbReference type="Proteomes" id="UP001055811">
    <property type="component" value="Linkage Group LG07"/>
</dbReference>
<sequence>MDRSLFPVERPAEWALFKEGEYYLWKADMVDLSKEREHVKSLEQPKRYLLNFSTTAAAVDSVLFRPIIYSFLKDFQHPELLACIGWQVTTIHTHHEMYCRLLHHHVNYENEKVFFFDLVKTFPSLSLKSNWLRNNSSSAAERVVCFASVSGIIGWSRFATVLGVEGSNRMSGLRESYDKIIRDTLLQMEISKCLYLSLEDRLDDLRAKDIIQSAIDNEKKFARDALSDFYQAVGYTELDSYIQWCGDRVLRDLGYNCDPVMPSSFQWMLDILPKRVPQALPNYCPLIGFELIILIFFEKFARWEKEIVKHLRDKLRLSERRAAARTRMQRLFERRAAAGTRMQRLAEHRALISTPRTTMTI</sequence>
<comment type="caution">
    <text evidence="1">The sequence shown here is derived from an EMBL/GenBank/DDBJ whole genome shotgun (WGS) entry which is preliminary data.</text>
</comment>
<evidence type="ECO:0000313" key="2">
    <source>
        <dbReference type="Proteomes" id="UP001055811"/>
    </source>
</evidence>
<protein>
    <submittedName>
        <fullName evidence="1">Uncharacterized protein</fullName>
    </submittedName>
</protein>
<reference evidence="1 2" key="2">
    <citation type="journal article" date="2022" name="Mol. Ecol. Resour.">
        <title>The genomes of chicory, endive, great burdock and yacon provide insights into Asteraceae paleo-polyploidization history and plant inulin production.</title>
        <authorList>
            <person name="Fan W."/>
            <person name="Wang S."/>
            <person name="Wang H."/>
            <person name="Wang A."/>
            <person name="Jiang F."/>
            <person name="Liu H."/>
            <person name="Zhao H."/>
            <person name="Xu D."/>
            <person name="Zhang Y."/>
        </authorList>
    </citation>
    <scope>NUCLEOTIDE SEQUENCE [LARGE SCALE GENOMIC DNA]</scope>
    <source>
        <strain evidence="2">cv. Punajuju</strain>
        <tissue evidence="1">Leaves</tissue>
    </source>
</reference>
<gene>
    <name evidence="1" type="ORF">L2E82_37820</name>
</gene>
<dbReference type="EMBL" id="CM042015">
    <property type="protein sequence ID" value="KAI3708566.1"/>
    <property type="molecule type" value="Genomic_DNA"/>
</dbReference>